<keyword evidence="6" id="KW-1185">Reference proteome</keyword>
<dbReference type="SMART" id="SM00849">
    <property type="entry name" value="Lactamase_B"/>
    <property type="match status" value="1"/>
</dbReference>
<sequence length="246" mass="27949">MGVPRVYCSCEVCEEARNTGCNKRLRSLVHLEDAEYGSLLIDCGPDWRAQMEAAGLKQIDRILITHSHFDHIGGIAEWADMCRWLQRKGKAYAMPDVIADIHARYPWVRNQIDLCPIEGDLAFGGWTVSCWKVNHGKNGYAYAFRFDHSASGRSWAYCSDSIALTEEQRKPLAGLDLLVFGTSFYREPFPFETRSVYDVTEALELLHDWQPKRTLFTHLSHDIDLNRDYKLPSGAAFATTGLKVTV</sequence>
<comment type="catalytic activity">
    <reaction evidence="3">
        <text>3',5'-cyclic UMP + H2O = UMP + H(+)</text>
        <dbReference type="Rhea" id="RHEA:70575"/>
        <dbReference type="ChEBI" id="CHEBI:15377"/>
        <dbReference type="ChEBI" id="CHEBI:15378"/>
        <dbReference type="ChEBI" id="CHEBI:57865"/>
        <dbReference type="ChEBI" id="CHEBI:184387"/>
    </reaction>
    <physiologicalReaction direction="left-to-right" evidence="3">
        <dbReference type="Rhea" id="RHEA:70576"/>
    </physiologicalReaction>
</comment>
<dbReference type="RefSeq" id="WP_379187011.1">
    <property type="nucleotide sequence ID" value="NZ_JBHSOW010000016.1"/>
</dbReference>
<dbReference type="InterPro" id="IPR001279">
    <property type="entry name" value="Metallo-B-lactamas"/>
</dbReference>
<protein>
    <submittedName>
        <fullName evidence="5">MBL fold metallo-hydrolase</fullName>
    </submittedName>
</protein>
<evidence type="ECO:0000256" key="2">
    <source>
        <dbReference type="ARBA" id="ARBA00034301"/>
    </source>
</evidence>
<dbReference type="EMBL" id="JBHSOW010000016">
    <property type="protein sequence ID" value="MFC5648450.1"/>
    <property type="molecule type" value="Genomic_DNA"/>
</dbReference>
<dbReference type="InterPro" id="IPR036866">
    <property type="entry name" value="RibonucZ/Hydroxyglut_hydro"/>
</dbReference>
<evidence type="ECO:0000259" key="4">
    <source>
        <dbReference type="SMART" id="SM00849"/>
    </source>
</evidence>
<name>A0ABW0VRF4_9BACL</name>
<evidence type="ECO:0000313" key="5">
    <source>
        <dbReference type="EMBL" id="MFC5648450.1"/>
    </source>
</evidence>
<evidence type="ECO:0000256" key="1">
    <source>
        <dbReference type="ARBA" id="ARBA00034221"/>
    </source>
</evidence>
<dbReference type="PANTHER" id="PTHR42663">
    <property type="entry name" value="HYDROLASE C777.06C-RELATED-RELATED"/>
    <property type="match status" value="1"/>
</dbReference>
<comment type="catalytic activity">
    <reaction evidence="1">
        <text>3',5'-cyclic CMP + H2O = CMP + H(+)</text>
        <dbReference type="Rhea" id="RHEA:72675"/>
        <dbReference type="ChEBI" id="CHEBI:15377"/>
        <dbReference type="ChEBI" id="CHEBI:15378"/>
        <dbReference type="ChEBI" id="CHEBI:58003"/>
        <dbReference type="ChEBI" id="CHEBI:60377"/>
    </reaction>
    <physiologicalReaction direction="left-to-right" evidence="1">
        <dbReference type="Rhea" id="RHEA:72676"/>
    </physiologicalReaction>
</comment>
<feature type="domain" description="Metallo-beta-lactamase" evidence="4">
    <location>
        <begin position="25"/>
        <end position="218"/>
    </location>
</feature>
<dbReference type="Gene3D" id="3.60.15.10">
    <property type="entry name" value="Ribonuclease Z/Hydroxyacylglutathione hydrolase-like"/>
    <property type="match status" value="1"/>
</dbReference>
<dbReference type="SUPFAM" id="SSF56281">
    <property type="entry name" value="Metallo-hydrolase/oxidoreductase"/>
    <property type="match status" value="1"/>
</dbReference>
<proteinExistence type="predicted"/>
<dbReference type="PANTHER" id="PTHR42663:SF6">
    <property type="entry name" value="HYDROLASE C777.06C-RELATED"/>
    <property type="match status" value="1"/>
</dbReference>
<dbReference type="CDD" id="cd16279">
    <property type="entry name" value="metallo-hydrolase-like_MBL-fold"/>
    <property type="match status" value="1"/>
</dbReference>
<dbReference type="Pfam" id="PF12706">
    <property type="entry name" value="Lactamase_B_2"/>
    <property type="match status" value="1"/>
</dbReference>
<evidence type="ECO:0000256" key="3">
    <source>
        <dbReference type="ARBA" id="ARBA00048505"/>
    </source>
</evidence>
<reference evidence="6" key="1">
    <citation type="journal article" date="2019" name="Int. J. Syst. Evol. Microbiol.">
        <title>The Global Catalogue of Microorganisms (GCM) 10K type strain sequencing project: providing services to taxonomists for standard genome sequencing and annotation.</title>
        <authorList>
            <consortium name="The Broad Institute Genomics Platform"/>
            <consortium name="The Broad Institute Genome Sequencing Center for Infectious Disease"/>
            <person name="Wu L."/>
            <person name="Ma J."/>
        </authorList>
    </citation>
    <scope>NUCLEOTIDE SEQUENCE [LARGE SCALE GENOMIC DNA]</scope>
    <source>
        <strain evidence="6">CGMCC 1.3240</strain>
    </source>
</reference>
<dbReference type="Proteomes" id="UP001596047">
    <property type="component" value="Unassembled WGS sequence"/>
</dbReference>
<gene>
    <name evidence="5" type="ORF">ACFPYJ_04790</name>
</gene>
<organism evidence="5 6">
    <name type="scientific">Paenibacillus solisilvae</name>
    <dbReference type="NCBI Taxonomy" id="2486751"/>
    <lineage>
        <taxon>Bacteria</taxon>
        <taxon>Bacillati</taxon>
        <taxon>Bacillota</taxon>
        <taxon>Bacilli</taxon>
        <taxon>Bacillales</taxon>
        <taxon>Paenibacillaceae</taxon>
        <taxon>Paenibacillus</taxon>
    </lineage>
</organism>
<evidence type="ECO:0000313" key="6">
    <source>
        <dbReference type="Proteomes" id="UP001596047"/>
    </source>
</evidence>
<accession>A0ABW0VRF4</accession>
<comment type="function">
    <text evidence="2">Counteracts the endogenous Pycsar antiviral defense system. Phosphodiesterase that enables metal-dependent hydrolysis of host cyclic nucleotide Pycsar defense signals such as cCMP and cUMP.</text>
</comment>
<comment type="caution">
    <text evidence="5">The sequence shown here is derived from an EMBL/GenBank/DDBJ whole genome shotgun (WGS) entry which is preliminary data.</text>
</comment>